<dbReference type="InterPro" id="IPR019151">
    <property type="entry name" value="Proteasome_assmbl_chaperone_2"/>
</dbReference>
<comment type="function">
    <text evidence="4">Chaperone protein which promotes assembly of the 20S proteasome as part of a heterodimer with PSMG1.</text>
</comment>
<dbReference type="GO" id="GO:0005634">
    <property type="term" value="C:nucleus"/>
    <property type="evidence" value="ECO:0007669"/>
    <property type="project" value="TreeGrafter"/>
</dbReference>
<evidence type="ECO:0000256" key="4">
    <source>
        <dbReference type="PIRNR" id="PIRNR010044"/>
    </source>
</evidence>
<comment type="subunit">
    <text evidence="4">Forms a heterodimer with PSMG1.</text>
</comment>
<dbReference type="PANTHER" id="PTHR12970">
    <property type="entry name" value="PROTEASOME ASSEMBLY CHAPERONE 2"/>
    <property type="match status" value="1"/>
</dbReference>
<dbReference type="EMBL" id="JAIZAY010000005">
    <property type="protein sequence ID" value="KAJ8041194.1"/>
    <property type="molecule type" value="Genomic_DNA"/>
</dbReference>
<dbReference type="PIRSF" id="PIRSF010044">
    <property type="entry name" value="UCP010044"/>
    <property type="match status" value="1"/>
</dbReference>
<evidence type="ECO:0000313" key="5">
    <source>
        <dbReference type="EMBL" id="KAJ8041194.1"/>
    </source>
</evidence>
<sequence length="271" mass="30499">MFYAIGEKWTDWRGYKLVLPAVSIGNVGQLAVDLLVTMLNMKKVGYLYHSSLQSLCGNDAFSASAFSEGKLTIGIEVFESAEKKLVCIQQRVLFVKGRQAAFRQELREWVKACQFSSVILLTSSSAHERIDCQLTGSPFRYLATPAFSKQEGKSFEKFGWLQLEKREDAWSGIHGNQTDIPEEARGVFIPGGGLASRLFSECCKEDIPLTILLVFCSEGDNIPDALNLVHHLNQWLMLAENKGSRQDQSRIWKFPGSWSLLFGREVDPTMY</sequence>
<proteinExistence type="inferred from homology"/>
<protein>
    <recommendedName>
        <fullName evidence="1 4">Proteasome assembly chaperone 2</fullName>
    </recommendedName>
</protein>
<dbReference type="GO" id="GO:0005829">
    <property type="term" value="C:cytosol"/>
    <property type="evidence" value="ECO:0007669"/>
    <property type="project" value="TreeGrafter"/>
</dbReference>
<organism evidence="5 6">
    <name type="scientific">Holothuria leucospilota</name>
    <name type="common">Black long sea cucumber</name>
    <name type="synonym">Mertensiothuria leucospilota</name>
    <dbReference type="NCBI Taxonomy" id="206669"/>
    <lineage>
        <taxon>Eukaryota</taxon>
        <taxon>Metazoa</taxon>
        <taxon>Echinodermata</taxon>
        <taxon>Eleutherozoa</taxon>
        <taxon>Echinozoa</taxon>
        <taxon>Holothuroidea</taxon>
        <taxon>Aspidochirotacea</taxon>
        <taxon>Aspidochirotida</taxon>
        <taxon>Holothuriidae</taxon>
        <taxon>Holothuria</taxon>
    </lineage>
</organism>
<dbReference type="PANTHER" id="PTHR12970:SF1">
    <property type="entry name" value="PROTEASOME ASSEMBLY CHAPERONE 2"/>
    <property type="match status" value="1"/>
</dbReference>
<evidence type="ECO:0000256" key="2">
    <source>
        <dbReference type="ARBA" id="ARBA00023186"/>
    </source>
</evidence>
<dbReference type="AlphaFoldDB" id="A0A9Q1CAV8"/>
<dbReference type="InterPro" id="IPR038389">
    <property type="entry name" value="PSMG2_sf"/>
</dbReference>
<dbReference type="GO" id="GO:0043248">
    <property type="term" value="P:proteasome assembly"/>
    <property type="evidence" value="ECO:0007669"/>
    <property type="project" value="TreeGrafter"/>
</dbReference>
<evidence type="ECO:0000256" key="3">
    <source>
        <dbReference type="ARBA" id="ARBA00025745"/>
    </source>
</evidence>
<evidence type="ECO:0000313" key="6">
    <source>
        <dbReference type="Proteomes" id="UP001152320"/>
    </source>
</evidence>
<name>A0A9Q1CAV8_HOLLE</name>
<dbReference type="GO" id="GO:0000502">
    <property type="term" value="C:proteasome complex"/>
    <property type="evidence" value="ECO:0007669"/>
    <property type="project" value="UniProtKB-KW"/>
</dbReference>
<dbReference type="Gene3D" id="3.40.50.10900">
    <property type="entry name" value="PAC-like subunit"/>
    <property type="match status" value="2"/>
</dbReference>
<dbReference type="Proteomes" id="UP001152320">
    <property type="component" value="Chromosome 5"/>
</dbReference>
<gene>
    <name evidence="5" type="ORF">HOLleu_11935</name>
</gene>
<evidence type="ECO:0000256" key="1">
    <source>
        <dbReference type="ARBA" id="ARBA00019186"/>
    </source>
</evidence>
<comment type="caution">
    <text evidence="5">The sequence shown here is derived from an EMBL/GenBank/DDBJ whole genome shotgun (WGS) entry which is preliminary data.</text>
</comment>
<comment type="similarity">
    <text evidence="3 4">Belongs to the PSMG2 family.</text>
</comment>
<keyword evidence="6" id="KW-1185">Reference proteome</keyword>
<dbReference type="OrthoDB" id="10260712at2759"/>
<keyword evidence="5" id="KW-0647">Proteasome</keyword>
<keyword evidence="2 4" id="KW-0143">Chaperone</keyword>
<dbReference type="InterPro" id="IPR016562">
    <property type="entry name" value="Proteasome_assmbl_chp_2_euk"/>
</dbReference>
<dbReference type="Pfam" id="PF09754">
    <property type="entry name" value="PAC2"/>
    <property type="match status" value="1"/>
</dbReference>
<reference evidence="5" key="1">
    <citation type="submission" date="2021-10" db="EMBL/GenBank/DDBJ databases">
        <title>Tropical sea cucumber genome reveals ecological adaptation and Cuvierian tubules defense mechanism.</title>
        <authorList>
            <person name="Chen T."/>
        </authorList>
    </citation>
    <scope>NUCLEOTIDE SEQUENCE</scope>
    <source>
        <strain evidence="5">Nanhai2018</strain>
        <tissue evidence="5">Muscle</tissue>
    </source>
</reference>
<accession>A0A9Q1CAV8</accession>